<dbReference type="CDD" id="cd01347">
    <property type="entry name" value="ligand_gated_channel"/>
    <property type="match status" value="1"/>
</dbReference>
<evidence type="ECO:0000313" key="20">
    <source>
        <dbReference type="EMBL" id="CAD7030937.1"/>
    </source>
</evidence>
<evidence type="ECO:0000256" key="5">
    <source>
        <dbReference type="ARBA" id="ARBA00022496"/>
    </source>
</evidence>
<accession>A0ABM8PHV4</accession>
<feature type="signal peptide" evidence="17">
    <location>
        <begin position="1"/>
        <end position="25"/>
    </location>
</feature>
<keyword evidence="9" id="KW-0406">Ion transport</keyword>
<keyword evidence="3 14" id="KW-0813">Transport</keyword>
<dbReference type="NCBIfam" id="TIGR01783">
    <property type="entry name" value="TonB-siderophor"/>
    <property type="match status" value="1"/>
</dbReference>
<dbReference type="InterPro" id="IPR010105">
    <property type="entry name" value="TonB_sidphr_rcpt"/>
</dbReference>
<comment type="caution">
    <text evidence="20">The sequence shown here is derived from an EMBL/GenBank/DDBJ whole genome shotgun (WGS) entry which is preliminary data.</text>
</comment>
<dbReference type="InterPro" id="IPR000531">
    <property type="entry name" value="Beta-barrel_TonB"/>
</dbReference>
<comment type="subcellular location">
    <subcellularLocation>
        <location evidence="1 14">Cell outer membrane</location>
        <topology evidence="1 14">Multi-pass membrane protein</topology>
    </subcellularLocation>
</comment>
<dbReference type="InterPro" id="IPR039426">
    <property type="entry name" value="TonB-dep_rcpt-like"/>
</dbReference>
<keyword evidence="7 17" id="KW-0732">Signal</keyword>
<keyword evidence="11 14" id="KW-0472">Membrane</keyword>
<organism evidence="20 21">
    <name type="scientific">Pseudorhizobium endolithicum</name>
    <dbReference type="NCBI Taxonomy" id="1191678"/>
    <lineage>
        <taxon>Bacteria</taxon>
        <taxon>Pseudomonadati</taxon>
        <taxon>Pseudomonadota</taxon>
        <taxon>Alphaproteobacteria</taxon>
        <taxon>Hyphomicrobiales</taxon>
        <taxon>Rhizobiaceae</taxon>
        <taxon>Rhizobium/Agrobacterium group</taxon>
        <taxon>Pseudorhizobium</taxon>
    </lineage>
</organism>
<dbReference type="PROSITE" id="PS01156">
    <property type="entry name" value="TONB_DEPENDENT_REC_2"/>
    <property type="match status" value="1"/>
</dbReference>
<dbReference type="InterPro" id="IPR010917">
    <property type="entry name" value="TonB_rcpt_CS"/>
</dbReference>
<feature type="chain" id="PRO_5045470181" evidence="17">
    <location>
        <begin position="26"/>
        <end position="749"/>
    </location>
</feature>
<feature type="short sequence motif" description="TonB C-terminal box" evidence="15">
    <location>
        <begin position="732"/>
        <end position="749"/>
    </location>
</feature>
<dbReference type="InterPro" id="IPR012910">
    <property type="entry name" value="Plug_dom"/>
</dbReference>
<evidence type="ECO:0000313" key="21">
    <source>
        <dbReference type="Proteomes" id="UP000606921"/>
    </source>
</evidence>
<feature type="domain" description="TonB-dependent receptor-like beta-barrel" evidence="18">
    <location>
        <begin position="306"/>
        <end position="715"/>
    </location>
</feature>
<evidence type="ECO:0000256" key="13">
    <source>
        <dbReference type="ARBA" id="ARBA00023237"/>
    </source>
</evidence>
<dbReference type="InterPro" id="IPR037066">
    <property type="entry name" value="Plug_dom_sf"/>
</dbReference>
<dbReference type="InterPro" id="IPR058134">
    <property type="entry name" value="PirA/FepA/PfeA"/>
</dbReference>
<evidence type="ECO:0000256" key="1">
    <source>
        <dbReference type="ARBA" id="ARBA00004571"/>
    </source>
</evidence>
<evidence type="ECO:0000256" key="10">
    <source>
        <dbReference type="ARBA" id="ARBA00023077"/>
    </source>
</evidence>
<evidence type="ECO:0000256" key="11">
    <source>
        <dbReference type="ARBA" id="ARBA00023136"/>
    </source>
</evidence>
<dbReference type="SUPFAM" id="SSF56935">
    <property type="entry name" value="Porins"/>
    <property type="match status" value="1"/>
</dbReference>
<evidence type="ECO:0000259" key="19">
    <source>
        <dbReference type="Pfam" id="PF07715"/>
    </source>
</evidence>
<keyword evidence="4 14" id="KW-1134">Transmembrane beta strand</keyword>
<dbReference type="InterPro" id="IPR036942">
    <property type="entry name" value="Beta-barrel_TonB_sf"/>
</dbReference>
<keyword evidence="21" id="KW-1185">Reference proteome</keyword>
<dbReference type="RefSeq" id="WP_211181433.1">
    <property type="nucleotide sequence ID" value="NZ_CABFWF030000008.1"/>
</dbReference>
<dbReference type="PROSITE" id="PS52016">
    <property type="entry name" value="TONB_DEPENDENT_REC_3"/>
    <property type="match status" value="1"/>
</dbReference>
<dbReference type="Pfam" id="PF00593">
    <property type="entry name" value="TonB_dep_Rec_b-barrel"/>
    <property type="match status" value="1"/>
</dbReference>
<dbReference type="Gene3D" id="2.40.170.20">
    <property type="entry name" value="TonB-dependent receptor, beta-barrel domain"/>
    <property type="match status" value="1"/>
</dbReference>
<dbReference type="NCBIfam" id="NF010048">
    <property type="entry name" value="PRK13524.1"/>
    <property type="match status" value="1"/>
</dbReference>
<dbReference type="PANTHER" id="PTHR30069:SF8">
    <property type="entry name" value="TONB-DEPENDENT SIDEROPHORE RECEPTOR PROTEIN"/>
    <property type="match status" value="1"/>
</dbReference>
<evidence type="ECO:0000256" key="3">
    <source>
        <dbReference type="ARBA" id="ARBA00022448"/>
    </source>
</evidence>
<feature type="domain" description="TonB-dependent receptor plug" evidence="19">
    <location>
        <begin position="51"/>
        <end position="166"/>
    </location>
</feature>
<comment type="similarity">
    <text evidence="2 14 16">Belongs to the TonB-dependent receptor family.</text>
</comment>
<proteinExistence type="inferred from homology"/>
<evidence type="ECO:0000256" key="14">
    <source>
        <dbReference type="PROSITE-ProRule" id="PRU01360"/>
    </source>
</evidence>
<reference evidence="20 21" key="1">
    <citation type="submission" date="2020-11" db="EMBL/GenBank/DDBJ databases">
        <authorList>
            <person name="Lassalle F."/>
        </authorList>
    </citation>
    <scope>NUCLEOTIDE SEQUENCE [LARGE SCALE GENOMIC DNA]</scope>
    <source>
        <strain evidence="20 21">JC140</strain>
    </source>
</reference>
<dbReference type="Pfam" id="PF07715">
    <property type="entry name" value="Plug"/>
    <property type="match status" value="1"/>
</dbReference>
<keyword evidence="8" id="KW-0408">Iron</keyword>
<keyword evidence="13 14" id="KW-0998">Cell outer membrane</keyword>
<evidence type="ECO:0000256" key="16">
    <source>
        <dbReference type="RuleBase" id="RU003357"/>
    </source>
</evidence>
<evidence type="ECO:0000256" key="15">
    <source>
        <dbReference type="PROSITE-ProRule" id="PRU10144"/>
    </source>
</evidence>
<evidence type="ECO:0000259" key="18">
    <source>
        <dbReference type="Pfam" id="PF00593"/>
    </source>
</evidence>
<protein>
    <submittedName>
        <fullName evidence="20">TonB-dependent receptor</fullName>
    </submittedName>
</protein>
<dbReference type="Gene3D" id="2.170.130.10">
    <property type="entry name" value="TonB-dependent receptor, plug domain"/>
    <property type="match status" value="1"/>
</dbReference>
<gene>
    <name evidence="20" type="ORF">REJC140_02901</name>
</gene>
<keyword evidence="10 16" id="KW-0798">TonB box</keyword>
<evidence type="ECO:0000256" key="7">
    <source>
        <dbReference type="ARBA" id="ARBA00022729"/>
    </source>
</evidence>
<dbReference type="PANTHER" id="PTHR30069">
    <property type="entry name" value="TONB-DEPENDENT OUTER MEMBRANE RECEPTOR"/>
    <property type="match status" value="1"/>
</dbReference>
<dbReference type="EMBL" id="CABFWF030000008">
    <property type="protein sequence ID" value="CAD7030937.1"/>
    <property type="molecule type" value="Genomic_DNA"/>
</dbReference>
<name>A0ABM8PHV4_9HYPH</name>
<evidence type="ECO:0000256" key="2">
    <source>
        <dbReference type="ARBA" id="ARBA00009810"/>
    </source>
</evidence>
<keyword evidence="12 20" id="KW-0675">Receptor</keyword>
<evidence type="ECO:0000256" key="4">
    <source>
        <dbReference type="ARBA" id="ARBA00022452"/>
    </source>
</evidence>
<keyword evidence="5" id="KW-0410">Iron transport</keyword>
<evidence type="ECO:0000256" key="17">
    <source>
        <dbReference type="SAM" id="SignalP"/>
    </source>
</evidence>
<evidence type="ECO:0000256" key="8">
    <source>
        <dbReference type="ARBA" id="ARBA00023004"/>
    </source>
</evidence>
<evidence type="ECO:0000256" key="6">
    <source>
        <dbReference type="ARBA" id="ARBA00022692"/>
    </source>
</evidence>
<keyword evidence="6 14" id="KW-0812">Transmembrane</keyword>
<dbReference type="NCBIfam" id="NF010051">
    <property type="entry name" value="PRK13528.1"/>
    <property type="match status" value="1"/>
</dbReference>
<sequence length="749" mass="80813">MDHARLLLTTALTGMIAVQAGQAFAQEAETEDDTVLETIVISAEQQLKQAPGVSTVTSEDLAKAPPANDIAEIIRKMPGVNLTGTTASGQRGNQRQIDLRGMGPENTLILIDGKPVLSRNSVRMGRAGERDSRGDTNWVPAEAVERIEVIRGPAAARYGSGAAGGVVNIITKRPEKLSGTVSTYLNVPQHSEEGMTRRGSVLLGGPISDTMSFRLLGSYNKTNADDADINADVNVDPTVAPPAGREGVVNKDVRALLSIEPTSDHVFDIEGAFSRQGNIFAGDRQLTATNPTLESMIGKETNIMRRGTLSLTHRGTYDFGESNSYIQWERTLNERLLEGLAGGPEGSITSTEWGQITLDNLTAKSEWNLPVVIGGFDQTFTLGAEFRGEWMEDDVSIQQATAVSPGGGGPSTPVVIPGVPTNGDDRDPTINAWMGGIYVENNILLTDRLTLTPGLRFDYHDHFGTNWSPSLNASYELTDEVTIKAGIARAFKAPNLYQLNPNYVYYTRGQGCPVGYTNGATGGNGCFVVGNPDLEAETSWNKEIGINYNDDAGWNAGITYFHNDYRNRISSGMVPVGTADAATGTQFGTLFRWENVPEAVVSGLEGNLSIPINDVLTWSTNATYMLESENKQNGQPLSLVPDYTVNTWLDWQAREDLLLTLSATHYGETPSPTVTATTGEAVGNPEPRDPYTLVNIGFKYDINEMFRLSGGVNNVFDKRVLREGSGNAAGANTYNEPGRSFYVALTASF</sequence>
<dbReference type="Proteomes" id="UP000606921">
    <property type="component" value="Unassembled WGS sequence"/>
</dbReference>
<evidence type="ECO:0000256" key="12">
    <source>
        <dbReference type="ARBA" id="ARBA00023170"/>
    </source>
</evidence>
<evidence type="ECO:0000256" key="9">
    <source>
        <dbReference type="ARBA" id="ARBA00023065"/>
    </source>
</evidence>